<proteinExistence type="predicted"/>
<evidence type="ECO:0000313" key="2">
    <source>
        <dbReference type="Proteomes" id="UP000324222"/>
    </source>
</evidence>
<dbReference type="AlphaFoldDB" id="A0A5B7HMI4"/>
<gene>
    <name evidence="1" type="ORF">E2C01_065416</name>
</gene>
<protein>
    <submittedName>
        <fullName evidence="1">Uncharacterized protein</fullName>
    </submittedName>
</protein>
<keyword evidence="2" id="KW-1185">Reference proteome</keyword>
<name>A0A5B7HMI4_PORTR</name>
<dbReference type="OrthoDB" id="6371339at2759"/>
<dbReference type="PANTHER" id="PTHR38681">
    <property type="entry name" value="RETROVIRUS-RELATED POL POLYPROTEIN FROM TRANSPOSON 412-LIKE PROTEIN-RELATED"/>
    <property type="match status" value="1"/>
</dbReference>
<organism evidence="1 2">
    <name type="scientific">Portunus trituberculatus</name>
    <name type="common">Swimming crab</name>
    <name type="synonym">Neptunus trituberculatus</name>
    <dbReference type="NCBI Taxonomy" id="210409"/>
    <lineage>
        <taxon>Eukaryota</taxon>
        <taxon>Metazoa</taxon>
        <taxon>Ecdysozoa</taxon>
        <taxon>Arthropoda</taxon>
        <taxon>Crustacea</taxon>
        <taxon>Multicrustacea</taxon>
        <taxon>Malacostraca</taxon>
        <taxon>Eumalacostraca</taxon>
        <taxon>Eucarida</taxon>
        <taxon>Decapoda</taxon>
        <taxon>Pleocyemata</taxon>
        <taxon>Brachyura</taxon>
        <taxon>Eubrachyura</taxon>
        <taxon>Portunoidea</taxon>
        <taxon>Portunidae</taxon>
        <taxon>Portuninae</taxon>
        <taxon>Portunus</taxon>
    </lineage>
</organism>
<accession>A0A5B7HMI4</accession>
<reference evidence="1 2" key="1">
    <citation type="submission" date="2019-05" db="EMBL/GenBank/DDBJ databases">
        <title>Another draft genome of Portunus trituberculatus and its Hox gene families provides insights of decapod evolution.</title>
        <authorList>
            <person name="Jeong J.-H."/>
            <person name="Song I."/>
            <person name="Kim S."/>
            <person name="Choi T."/>
            <person name="Kim D."/>
            <person name="Ryu S."/>
            <person name="Kim W."/>
        </authorList>
    </citation>
    <scope>NUCLEOTIDE SEQUENCE [LARGE SCALE GENOMIC DNA]</scope>
    <source>
        <tissue evidence="1">Muscle</tissue>
    </source>
</reference>
<evidence type="ECO:0000313" key="1">
    <source>
        <dbReference type="EMBL" id="MPC71146.1"/>
    </source>
</evidence>
<comment type="caution">
    <text evidence="1">The sequence shown here is derived from an EMBL/GenBank/DDBJ whole genome shotgun (WGS) entry which is preliminary data.</text>
</comment>
<dbReference type="EMBL" id="VSRR010032382">
    <property type="protein sequence ID" value="MPC71146.1"/>
    <property type="molecule type" value="Genomic_DNA"/>
</dbReference>
<dbReference type="PANTHER" id="PTHR38681:SF1">
    <property type="entry name" value="RETROVIRUS-RELATED POL POLYPROTEIN FROM TRANSPOSON 412-LIKE PROTEIN"/>
    <property type="match status" value="1"/>
</dbReference>
<dbReference type="Proteomes" id="UP000324222">
    <property type="component" value="Unassembled WGS sequence"/>
</dbReference>
<sequence length="126" mass="13935">MKQVTLPGTKVAVYADVSTDAILPPRSSPGRTFVSQDLADCTHVFIRVNAVHPPLTQPYQGPYRVLRRTQKTVNVDRNGSTEAVSINRVKPAYLLEPDTTAVLAATTTDESKACTRRVRFSLPLRR</sequence>